<keyword evidence="3" id="KW-1185">Reference proteome</keyword>
<keyword evidence="1" id="KW-0472">Membrane</keyword>
<evidence type="ECO:0000313" key="2">
    <source>
        <dbReference type="EMBL" id="ANN78573.1"/>
    </source>
</evidence>
<dbReference type="AlphaFoldDB" id="A0A193GG44"/>
<proteinExistence type="predicted"/>
<evidence type="ECO:0000256" key="1">
    <source>
        <dbReference type="SAM" id="Phobius"/>
    </source>
</evidence>
<dbReference type="Proteomes" id="UP000091926">
    <property type="component" value="Chromosome"/>
</dbReference>
<sequence>MGIDRKRQRGQGMTEYIIVVALVAVAAIAVYQLFGQVVRSQTAAMARELAGESGADQSRAAQTAADKAAAQAKAKSLKSFTGNAGAAQ</sequence>
<dbReference type="RefSeq" id="WP_066659828.1">
    <property type="nucleotide sequence ID" value="NZ_CBCSCL010000018.1"/>
</dbReference>
<feature type="transmembrane region" description="Helical" evidence="1">
    <location>
        <begin position="12"/>
        <end position="34"/>
    </location>
</feature>
<evidence type="ECO:0008006" key="4">
    <source>
        <dbReference type="Google" id="ProtNLM"/>
    </source>
</evidence>
<organism evidence="2 3">
    <name type="scientific">Bordetella flabilis</name>
    <dbReference type="NCBI Taxonomy" id="463014"/>
    <lineage>
        <taxon>Bacteria</taxon>
        <taxon>Pseudomonadati</taxon>
        <taxon>Pseudomonadota</taxon>
        <taxon>Betaproteobacteria</taxon>
        <taxon>Burkholderiales</taxon>
        <taxon>Alcaligenaceae</taxon>
        <taxon>Bordetella</taxon>
    </lineage>
</organism>
<name>A0A193GG44_9BORD</name>
<gene>
    <name evidence="2" type="ORF">BAU07_16945</name>
</gene>
<reference evidence="2 3" key="1">
    <citation type="submission" date="2016-06" db="EMBL/GenBank/DDBJ databases">
        <title>Complete genome sequences of Bordetella bronchialis and Bordetella flabilis.</title>
        <authorList>
            <person name="LiPuma J.J."/>
            <person name="Spilker T."/>
        </authorList>
    </citation>
    <scope>NUCLEOTIDE SEQUENCE [LARGE SCALE GENOMIC DNA]</scope>
    <source>
        <strain evidence="2 3">AU10664</strain>
    </source>
</reference>
<accession>A0A193GG44</accession>
<dbReference type="KEGG" id="bfz:BAU07_16945"/>
<dbReference type="STRING" id="463014.BAU07_16945"/>
<dbReference type="EMBL" id="CP016172">
    <property type="protein sequence ID" value="ANN78573.1"/>
    <property type="molecule type" value="Genomic_DNA"/>
</dbReference>
<protein>
    <recommendedName>
        <fullName evidence="4">Pilus assembly protein</fullName>
    </recommendedName>
</protein>
<keyword evidence="1" id="KW-0812">Transmembrane</keyword>
<evidence type="ECO:0000313" key="3">
    <source>
        <dbReference type="Proteomes" id="UP000091926"/>
    </source>
</evidence>
<keyword evidence="1" id="KW-1133">Transmembrane helix</keyword>